<evidence type="ECO:0000313" key="3">
    <source>
        <dbReference type="Proteomes" id="UP000248349"/>
    </source>
</evidence>
<dbReference type="GeneID" id="37076504"/>
<reference evidence="2 3" key="1">
    <citation type="submission" date="2016-12" db="EMBL/GenBank/DDBJ databases">
        <title>The genomes of Aspergillus section Nigri reveals drivers in fungal speciation.</title>
        <authorList>
            <consortium name="DOE Joint Genome Institute"/>
            <person name="Vesth T.C."/>
            <person name="Nybo J."/>
            <person name="Theobald S."/>
            <person name="Brandl J."/>
            <person name="Frisvad J.C."/>
            <person name="Nielsen K.F."/>
            <person name="Lyhne E.K."/>
            <person name="Kogle M.E."/>
            <person name="Kuo A."/>
            <person name="Riley R."/>
            <person name="Clum A."/>
            <person name="Nolan M."/>
            <person name="Lipzen A."/>
            <person name="Salamov A."/>
            <person name="Henrissat B."/>
            <person name="Wiebenga A."/>
            <person name="De Vries R.P."/>
            <person name="Grigoriev I.V."/>
            <person name="Mortensen U.H."/>
            <person name="Andersen M.R."/>
            <person name="Baker S.E."/>
        </authorList>
    </citation>
    <scope>NUCLEOTIDE SEQUENCE [LARGE SCALE GENOMIC DNA]</scope>
    <source>
        <strain evidence="2 3">JOP 1030-1</strain>
    </source>
</reference>
<feature type="transmembrane region" description="Helical" evidence="1">
    <location>
        <begin position="65"/>
        <end position="82"/>
    </location>
</feature>
<keyword evidence="3" id="KW-1185">Reference proteome</keyword>
<dbReference type="InterPro" id="IPR024316">
    <property type="entry name" value="APQ12"/>
</dbReference>
<dbReference type="OrthoDB" id="3559694at2759"/>
<organism evidence="2 3">
    <name type="scientific">Aspergillus saccharolyticus JOP 1030-1</name>
    <dbReference type="NCBI Taxonomy" id="1450539"/>
    <lineage>
        <taxon>Eukaryota</taxon>
        <taxon>Fungi</taxon>
        <taxon>Dikarya</taxon>
        <taxon>Ascomycota</taxon>
        <taxon>Pezizomycotina</taxon>
        <taxon>Eurotiomycetes</taxon>
        <taxon>Eurotiomycetidae</taxon>
        <taxon>Eurotiales</taxon>
        <taxon>Aspergillaceae</taxon>
        <taxon>Aspergillus</taxon>
        <taxon>Aspergillus subgen. Circumdati</taxon>
    </lineage>
</organism>
<dbReference type="Proteomes" id="UP000248349">
    <property type="component" value="Unassembled WGS sequence"/>
</dbReference>
<evidence type="ECO:0000256" key="1">
    <source>
        <dbReference type="SAM" id="Phobius"/>
    </source>
</evidence>
<keyword evidence="1" id="KW-0472">Membrane</keyword>
<name>A0A318ZDU0_9EURO</name>
<dbReference type="EMBL" id="KZ821237">
    <property type="protein sequence ID" value="PYH44454.1"/>
    <property type="molecule type" value="Genomic_DNA"/>
</dbReference>
<feature type="transmembrane region" description="Helical" evidence="1">
    <location>
        <begin position="89"/>
        <end position="112"/>
    </location>
</feature>
<gene>
    <name evidence="2" type="ORF">BP01DRAFT_357768</name>
</gene>
<evidence type="ECO:0000313" key="2">
    <source>
        <dbReference type="EMBL" id="PYH44454.1"/>
    </source>
</evidence>
<proteinExistence type="predicted"/>
<keyword evidence="1" id="KW-0812">Transmembrane</keyword>
<dbReference type="AlphaFoldDB" id="A0A318ZDU0"/>
<dbReference type="Pfam" id="PF12716">
    <property type="entry name" value="Apq12"/>
    <property type="match status" value="1"/>
</dbReference>
<protein>
    <submittedName>
        <fullName evidence="2">Uncharacterized protein</fullName>
    </submittedName>
</protein>
<dbReference type="RefSeq" id="XP_025430436.1">
    <property type="nucleotide sequence ID" value="XM_025575276.1"/>
</dbReference>
<keyword evidence="1" id="KW-1133">Transmembrane helix</keyword>
<accession>A0A318ZDU0</accession>
<sequence length="180" mass="19625">MDFLPDSIAQHLSTTSLSAITAHLNATYLTPALAHVRAAYIDPYLVRPAAGYLASTSSSSTMPDLTTVVLMLVILFLSLKVLDYMRRVVMFWVGLVWWLAWWGTVIGVGIWLYNSGLERAASDVGWLVGLVRGLLGGFLEDMDRVGAQQRQTRMDGGIFGGNNAAFGGAGRGQQVRLGRY</sequence>